<keyword evidence="2" id="KW-1185">Reference proteome</keyword>
<proteinExistence type="predicted"/>
<dbReference type="HOGENOM" id="CLU_978787_0_0_11"/>
<gene>
    <name evidence="1" type="ordered locus">Shel_15460</name>
</gene>
<dbReference type="eggNOG" id="ENOG5031UNF">
    <property type="taxonomic scope" value="Bacteria"/>
</dbReference>
<evidence type="ECO:0000313" key="2">
    <source>
        <dbReference type="Proteomes" id="UP000002026"/>
    </source>
</evidence>
<organism evidence="1 2">
    <name type="scientific">Slackia heliotrinireducens (strain ATCC 29202 / DSM 20476 / NCTC 11029 / RHS 1)</name>
    <name type="common">Peptococcus heliotrinreducens</name>
    <dbReference type="NCBI Taxonomy" id="471855"/>
    <lineage>
        <taxon>Bacteria</taxon>
        <taxon>Bacillati</taxon>
        <taxon>Actinomycetota</taxon>
        <taxon>Coriobacteriia</taxon>
        <taxon>Eggerthellales</taxon>
        <taxon>Eggerthellaceae</taxon>
        <taxon>Slackia</taxon>
    </lineage>
</organism>
<dbReference type="STRING" id="471855.Shel_15460"/>
<dbReference type="KEGG" id="shi:Shel_15460"/>
<dbReference type="Proteomes" id="UP000002026">
    <property type="component" value="Chromosome"/>
</dbReference>
<dbReference type="AlphaFoldDB" id="C7N6N0"/>
<dbReference type="RefSeq" id="WP_012798667.1">
    <property type="nucleotide sequence ID" value="NC_013165.1"/>
</dbReference>
<name>C7N6N0_SLAHD</name>
<accession>C7N6N0</accession>
<reference evidence="1 2" key="1">
    <citation type="journal article" date="2009" name="Stand. Genomic Sci.">
        <title>Complete genome sequence of Slackia heliotrinireducens type strain (RHS 1).</title>
        <authorList>
            <person name="Pukall R."/>
            <person name="Lapidus A."/>
            <person name="Nolan M."/>
            <person name="Copeland A."/>
            <person name="Glavina Del Rio T."/>
            <person name="Lucas S."/>
            <person name="Chen F."/>
            <person name="Tice H."/>
            <person name="Cheng J.F."/>
            <person name="Chertkov O."/>
            <person name="Bruce D."/>
            <person name="Goodwin L."/>
            <person name="Kuske C."/>
            <person name="Brettin T."/>
            <person name="Detter J.C."/>
            <person name="Han C."/>
            <person name="Pitluck S."/>
            <person name="Pati A."/>
            <person name="Mavrommatis K."/>
            <person name="Ivanova N."/>
            <person name="Ovchinnikova G."/>
            <person name="Chen A."/>
            <person name="Palaniappan K."/>
            <person name="Schneider S."/>
            <person name="Rohde M."/>
            <person name="Chain P."/>
            <person name="D'haeseleer P."/>
            <person name="Goker M."/>
            <person name="Bristow J."/>
            <person name="Eisen J.A."/>
            <person name="Markowitz V."/>
            <person name="Kyrpides N.C."/>
            <person name="Klenk H.P."/>
            <person name="Hugenholtz P."/>
        </authorList>
    </citation>
    <scope>NUCLEOTIDE SEQUENCE [LARGE SCALE GENOMIC DNA]</scope>
    <source>
        <strain evidence="2">ATCC 29202 / DSM 20476 / NCTC 11029 / RHS 1</strain>
    </source>
</reference>
<dbReference type="EMBL" id="CP001684">
    <property type="protein sequence ID" value="ACV22565.1"/>
    <property type="molecule type" value="Genomic_DNA"/>
</dbReference>
<evidence type="ECO:0000313" key="1">
    <source>
        <dbReference type="EMBL" id="ACV22565.1"/>
    </source>
</evidence>
<sequence>MASPYMTVDGVNLEEAYGALLMEGGTADPPAPKSYTVDIPGGDGEIDLSEFAGYPVFENREMRFEFWLKDGAPLEPLLAYLHGRRHEFALSWDEGYTYRGRFNVTGRGYRHNTFELEIVADPYKTRGVQAFYVDAFGGHEVVLPNGSGRAVPTVETSTEKTIVTMRGESWTVPAGTWELPGFWLRQGDNVVTVNSAPDEGDATWADFGPDAWRQYGGVRLSDLACAHGRAEWTSIDTAQTWAAVDADYSAWAEMAGESREESADYRVYFAYEWRDL</sequence>
<protein>
    <submittedName>
        <fullName evidence="1">Uncharacterized protein</fullName>
    </submittedName>
</protein>